<dbReference type="OMA" id="ENTEKCM"/>
<dbReference type="Ensembl" id="ENSSGRT00000002158.1">
    <property type="protein sequence ID" value="ENSSGRP00000001983.1"/>
    <property type="gene ID" value="ENSSGRG00000001167.1"/>
</dbReference>
<keyword evidence="2" id="KW-1185">Reference proteome</keyword>
<dbReference type="InParanoid" id="A0A672JWF7"/>
<accession>A0A672JWF7</accession>
<dbReference type="Gene3D" id="3.30.250.20">
    <property type="entry name" value="L1 transposable element, C-terminal domain"/>
    <property type="match status" value="1"/>
</dbReference>
<name>A0A672JWF7_SINGR</name>
<dbReference type="AlphaFoldDB" id="A0A672JWF7"/>
<reference evidence="1" key="2">
    <citation type="submission" date="2025-09" db="UniProtKB">
        <authorList>
            <consortium name="Ensembl"/>
        </authorList>
    </citation>
    <scope>IDENTIFICATION</scope>
</reference>
<dbReference type="Proteomes" id="UP000472262">
    <property type="component" value="Unassembled WGS sequence"/>
</dbReference>
<dbReference type="Gene3D" id="1.20.5.1160">
    <property type="entry name" value="Vasodilator-stimulated phosphoprotein"/>
    <property type="match status" value="1"/>
</dbReference>
<reference evidence="1" key="1">
    <citation type="submission" date="2025-08" db="UniProtKB">
        <authorList>
            <consortium name="Ensembl"/>
        </authorList>
    </citation>
    <scope>IDENTIFICATION</scope>
</reference>
<dbReference type="InterPro" id="IPR004244">
    <property type="entry name" value="Transposase_22"/>
</dbReference>
<evidence type="ECO:0000313" key="1">
    <source>
        <dbReference type="Ensembl" id="ENSSGRP00000001983.1"/>
    </source>
</evidence>
<protein>
    <recommendedName>
        <fullName evidence="3">L1 transposable element RRM domain-containing protein</fullName>
    </recommendedName>
</protein>
<evidence type="ECO:0008006" key="3">
    <source>
        <dbReference type="Google" id="ProtNLM"/>
    </source>
</evidence>
<dbReference type="PANTHER" id="PTHR11505">
    <property type="entry name" value="L1 TRANSPOSABLE ELEMENT-RELATED"/>
    <property type="match status" value="1"/>
</dbReference>
<dbReference type="InterPro" id="IPR042566">
    <property type="entry name" value="L1_C"/>
</dbReference>
<proteinExistence type="predicted"/>
<sequence length="334" mass="37384">MLNYVKSSKMSTQATLVHTREDATSPIKKKFRESSTAISRAELDGAILAGVKQALSEQQTDLDKIVTVAIKSAIDDVLTPQILDLKREIENTNKEVTTVTGQLAQVGKSVSLLQSRYDTIQAAVRKDRDQISDLKSKFDDITLKIADMEDRSRRSNVRLVGLREGVEGDDCIAFLKANLPKWKPSIANREIKIERAHRIYSDKPSKRPCTVIFKLLDYIDRQAILKGARAAYPVKFGSEPLHFFPDYSADTTKKRKAFTEVRKKMDTFGIQSFLLFPATLNVIHAGRQNLFRSPLEAEQYLRSSQPGNDIAIASVGLPPQLHCCADMDTESLAQ</sequence>
<organism evidence="1 2">
    <name type="scientific">Sinocyclocheilus grahami</name>
    <name type="common">Dianchi golden-line fish</name>
    <name type="synonym">Barbus grahami</name>
    <dbReference type="NCBI Taxonomy" id="75366"/>
    <lineage>
        <taxon>Eukaryota</taxon>
        <taxon>Metazoa</taxon>
        <taxon>Chordata</taxon>
        <taxon>Craniata</taxon>
        <taxon>Vertebrata</taxon>
        <taxon>Euteleostomi</taxon>
        <taxon>Actinopterygii</taxon>
        <taxon>Neopterygii</taxon>
        <taxon>Teleostei</taxon>
        <taxon>Ostariophysi</taxon>
        <taxon>Cypriniformes</taxon>
        <taxon>Cyprinidae</taxon>
        <taxon>Cyprininae</taxon>
        <taxon>Sinocyclocheilus</taxon>
    </lineage>
</organism>
<evidence type="ECO:0000313" key="2">
    <source>
        <dbReference type="Proteomes" id="UP000472262"/>
    </source>
</evidence>